<evidence type="ECO:0000313" key="3">
    <source>
        <dbReference type="EMBL" id="KAK6174898.1"/>
    </source>
</evidence>
<organism evidence="3 4">
    <name type="scientific">Patella caerulea</name>
    <name type="common">Rayed Mediterranean limpet</name>
    <dbReference type="NCBI Taxonomy" id="87958"/>
    <lineage>
        <taxon>Eukaryota</taxon>
        <taxon>Metazoa</taxon>
        <taxon>Spiralia</taxon>
        <taxon>Lophotrochozoa</taxon>
        <taxon>Mollusca</taxon>
        <taxon>Gastropoda</taxon>
        <taxon>Patellogastropoda</taxon>
        <taxon>Patelloidea</taxon>
        <taxon>Patellidae</taxon>
        <taxon>Patella</taxon>
    </lineage>
</organism>
<dbReference type="Gene3D" id="3.10.100.10">
    <property type="entry name" value="Mannose-Binding Protein A, subunit A"/>
    <property type="match status" value="1"/>
</dbReference>
<protein>
    <recommendedName>
        <fullName evidence="2">C-type lectin domain-containing protein</fullName>
    </recommendedName>
</protein>
<dbReference type="SUPFAM" id="SSF56436">
    <property type="entry name" value="C-type lectin-like"/>
    <property type="match status" value="1"/>
</dbReference>
<name>A0AAN8PH68_PATCE</name>
<evidence type="ECO:0000313" key="4">
    <source>
        <dbReference type="Proteomes" id="UP001347796"/>
    </source>
</evidence>
<dbReference type="InterPro" id="IPR001304">
    <property type="entry name" value="C-type_lectin-like"/>
</dbReference>
<sequence>MATFSILMYFLVGVESREVIYSLVNLDGPAIMEYSVSETGVGVIECGLLCMSTYGCNLFHYESKNCYILNSPGLSSVNITTFYGSENWRENCSIPDYPLFGGKFCIKIFPVEQNWTTANITCTENGGQLLRMKSDDFFLKKEVLIKADGGNRYWIDGNDLETEGDWRWGHGSDQWQPGNPSNFEDNEHCLTLRKFMQFNDGTCSTRWTFICEKEM</sequence>
<dbReference type="Pfam" id="PF00059">
    <property type="entry name" value="Lectin_C"/>
    <property type="match status" value="1"/>
</dbReference>
<proteinExistence type="predicted"/>
<accession>A0AAN8PH68</accession>
<evidence type="ECO:0000256" key="1">
    <source>
        <dbReference type="SAM" id="SignalP"/>
    </source>
</evidence>
<dbReference type="InterPro" id="IPR016187">
    <property type="entry name" value="CTDL_fold"/>
</dbReference>
<evidence type="ECO:0000259" key="2">
    <source>
        <dbReference type="PROSITE" id="PS50041"/>
    </source>
</evidence>
<keyword evidence="4" id="KW-1185">Reference proteome</keyword>
<comment type="caution">
    <text evidence="3">The sequence shown here is derived from an EMBL/GenBank/DDBJ whole genome shotgun (WGS) entry which is preliminary data.</text>
</comment>
<gene>
    <name evidence="3" type="ORF">SNE40_013460</name>
</gene>
<feature type="signal peptide" evidence="1">
    <location>
        <begin position="1"/>
        <end position="16"/>
    </location>
</feature>
<reference evidence="3 4" key="1">
    <citation type="submission" date="2024-01" db="EMBL/GenBank/DDBJ databases">
        <title>The genome of the rayed Mediterranean limpet Patella caerulea (Linnaeus, 1758).</title>
        <authorList>
            <person name="Anh-Thu Weber A."/>
            <person name="Halstead-Nussloch G."/>
        </authorList>
    </citation>
    <scope>NUCLEOTIDE SEQUENCE [LARGE SCALE GENOMIC DNA]</scope>
    <source>
        <strain evidence="3">AATW-2023a</strain>
        <tissue evidence="3">Whole specimen</tissue>
    </source>
</reference>
<dbReference type="PANTHER" id="PTHR22801">
    <property type="entry name" value="LITHOSTATHINE"/>
    <property type="match status" value="1"/>
</dbReference>
<dbReference type="PANTHER" id="PTHR22801:SF63">
    <property type="entry name" value="C-TYPE LECTIN DOMAIN-CONTAINING PROTEIN"/>
    <property type="match status" value="1"/>
</dbReference>
<feature type="chain" id="PRO_5043012754" description="C-type lectin domain-containing protein" evidence="1">
    <location>
        <begin position="17"/>
        <end position="215"/>
    </location>
</feature>
<dbReference type="InterPro" id="IPR050801">
    <property type="entry name" value="Ca-Dep_Lectins_ImmuneDev"/>
</dbReference>
<dbReference type="Proteomes" id="UP001347796">
    <property type="component" value="Unassembled WGS sequence"/>
</dbReference>
<dbReference type="InterPro" id="IPR016186">
    <property type="entry name" value="C-type_lectin-like/link_sf"/>
</dbReference>
<dbReference type="CDD" id="cd00037">
    <property type="entry name" value="CLECT"/>
    <property type="match status" value="1"/>
</dbReference>
<feature type="domain" description="C-type lectin" evidence="2">
    <location>
        <begin position="101"/>
        <end position="212"/>
    </location>
</feature>
<dbReference type="SMART" id="SM00034">
    <property type="entry name" value="CLECT"/>
    <property type="match status" value="1"/>
</dbReference>
<dbReference type="AlphaFoldDB" id="A0AAN8PH68"/>
<dbReference type="EMBL" id="JAZGQO010000010">
    <property type="protein sequence ID" value="KAK6174898.1"/>
    <property type="molecule type" value="Genomic_DNA"/>
</dbReference>
<keyword evidence="1" id="KW-0732">Signal</keyword>
<dbReference type="PROSITE" id="PS50041">
    <property type="entry name" value="C_TYPE_LECTIN_2"/>
    <property type="match status" value="1"/>
</dbReference>